<keyword evidence="10" id="KW-0739">Sodium transport</keyword>
<comment type="subcellular location">
    <subcellularLocation>
        <location evidence="1">Cell membrane</location>
        <topology evidence="1">Multi-pass membrane protein</topology>
    </subcellularLocation>
</comment>
<sequence length="513" mass="54763">MSLFESLLLLLMAAVALLQVARRLSLPYPSLLALAGVGVALLPGAPDFPIDPRTALPLFIAPALMDAAFDFPVARAKRFWVPLFTLAVGGVLLTAMLVAWAGWALAGLPFAAALVLGAIVAPPDAAAATAILSGMAIPRNTDAIIRGESLFNDAAALLLFGVALSVQTAGAVTAPQVVGFALAAPGGVLFGMLVGWLLPLATRYISGALDSNLFQFVNTFLVWIVAEHLHVSPVLAVVAMAMTVAGRRADPSSPRLRVQSYAVWGAVVFVLNVTAFLLMGLQARRIVGDMSGEHLRQALMFAGIVTAIVVVVRLVFALSFNRTVAWYRARLGREPAASWQQATLAGWCGMRGLVTLATAFILPENFPQRDTVVLTAFSVVLATLVVQGMTLAPVIRLLGLDHRAAGEQELRAVRLGLVKAALERMAVEADEEGTRLAALYRIEADAFDEPARAEAFDRHCALAQAAVAAQRVELERCRVDFQLSDDDYNFLLEQLDWRELTVLPAEATRITGG</sequence>
<dbReference type="GO" id="GO:0098719">
    <property type="term" value="P:sodium ion import across plasma membrane"/>
    <property type="evidence" value="ECO:0007669"/>
    <property type="project" value="TreeGrafter"/>
</dbReference>
<keyword evidence="13" id="KW-1185">Reference proteome</keyword>
<dbReference type="GO" id="GO:0005886">
    <property type="term" value="C:plasma membrane"/>
    <property type="evidence" value="ECO:0007669"/>
    <property type="project" value="UniProtKB-SubCell"/>
</dbReference>
<dbReference type="GO" id="GO:0015385">
    <property type="term" value="F:sodium:proton antiporter activity"/>
    <property type="evidence" value="ECO:0007669"/>
    <property type="project" value="InterPro"/>
</dbReference>
<evidence type="ECO:0000256" key="3">
    <source>
        <dbReference type="ARBA" id="ARBA00022449"/>
    </source>
</evidence>
<keyword evidence="6" id="KW-1133">Transmembrane helix</keyword>
<dbReference type="GO" id="GO:0051453">
    <property type="term" value="P:regulation of intracellular pH"/>
    <property type="evidence" value="ECO:0007669"/>
    <property type="project" value="TreeGrafter"/>
</dbReference>
<evidence type="ECO:0000259" key="11">
    <source>
        <dbReference type="Pfam" id="PF00999"/>
    </source>
</evidence>
<evidence type="ECO:0000256" key="6">
    <source>
        <dbReference type="ARBA" id="ARBA00022989"/>
    </source>
</evidence>
<dbReference type="AlphaFoldDB" id="A0A0G9H440"/>
<dbReference type="InterPro" id="IPR018422">
    <property type="entry name" value="Cation/H_exchanger_CPA1"/>
</dbReference>
<reference evidence="13" key="1">
    <citation type="submission" date="2016-09" db="EMBL/GenBank/DDBJ databases">
        <authorList>
            <person name="Lysoe E."/>
        </authorList>
    </citation>
    <scope>NUCLEOTIDE SEQUENCE [LARGE SCALE GENOMIC DNA]</scope>
    <source>
        <strain evidence="13">LJ96T</strain>
    </source>
</reference>
<keyword evidence="2" id="KW-0813">Transport</keyword>
<name>A0A0G9H440_9GAMM</name>
<evidence type="ECO:0000256" key="1">
    <source>
        <dbReference type="ARBA" id="ARBA00004651"/>
    </source>
</evidence>
<keyword evidence="3" id="KW-0050">Antiport</keyword>
<dbReference type="KEGG" id="lrz:BJI69_20065"/>
<dbReference type="Pfam" id="PF00999">
    <property type="entry name" value="Na_H_Exchanger"/>
    <property type="match status" value="1"/>
</dbReference>
<evidence type="ECO:0000313" key="13">
    <source>
        <dbReference type="Proteomes" id="UP000182987"/>
    </source>
</evidence>
<keyword evidence="5" id="KW-0812">Transmembrane</keyword>
<evidence type="ECO:0000256" key="10">
    <source>
        <dbReference type="ARBA" id="ARBA00023201"/>
    </source>
</evidence>
<dbReference type="PANTHER" id="PTHR10110:SF86">
    <property type="entry name" value="SODIUM_HYDROGEN EXCHANGER 7"/>
    <property type="match status" value="1"/>
</dbReference>
<dbReference type="Proteomes" id="UP000182987">
    <property type="component" value="Chromosome"/>
</dbReference>
<evidence type="ECO:0000256" key="2">
    <source>
        <dbReference type="ARBA" id="ARBA00022448"/>
    </source>
</evidence>
<evidence type="ECO:0000313" key="12">
    <source>
        <dbReference type="EMBL" id="APG05971.1"/>
    </source>
</evidence>
<proteinExistence type="predicted"/>
<dbReference type="RefSeq" id="WP_046969264.1">
    <property type="nucleotide sequence ID" value="NZ_CP017480.1"/>
</dbReference>
<keyword evidence="7" id="KW-0915">Sodium</keyword>
<organism evidence="12 13">
    <name type="scientific">Luteibacter rhizovicinus DSM 16549</name>
    <dbReference type="NCBI Taxonomy" id="1440763"/>
    <lineage>
        <taxon>Bacteria</taxon>
        <taxon>Pseudomonadati</taxon>
        <taxon>Pseudomonadota</taxon>
        <taxon>Gammaproteobacteria</taxon>
        <taxon>Lysobacterales</taxon>
        <taxon>Rhodanobacteraceae</taxon>
        <taxon>Luteibacter</taxon>
    </lineage>
</organism>
<protein>
    <recommendedName>
        <fullName evidence="11">Cation/H+ exchanger transmembrane domain-containing protein</fullName>
    </recommendedName>
</protein>
<dbReference type="InterPro" id="IPR006153">
    <property type="entry name" value="Cation/H_exchanger_TM"/>
</dbReference>
<dbReference type="Gene3D" id="6.10.140.1330">
    <property type="match status" value="1"/>
</dbReference>
<evidence type="ECO:0000256" key="9">
    <source>
        <dbReference type="ARBA" id="ARBA00023136"/>
    </source>
</evidence>
<dbReference type="GO" id="GO:0015386">
    <property type="term" value="F:potassium:proton antiporter activity"/>
    <property type="evidence" value="ECO:0007669"/>
    <property type="project" value="TreeGrafter"/>
</dbReference>
<dbReference type="EMBL" id="CP017480">
    <property type="protein sequence ID" value="APG05971.1"/>
    <property type="molecule type" value="Genomic_DNA"/>
</dbReference>
<dbReference type="PATRIC" id="fig|1440763.5.peg.3897"/>
<dbReference type="OrthoDB" id="9774146at2"/>
<keyword evidence="9" id="KW-0472">Membrane</keyword>
<evidence type="ECO:0000256" key="4">
    <source>
        <dbReference type="ARBA" id="ARBA00022475"/>
    </source>
</evidence>
<accession>A0A0G9H440</accession>
<gene>
    <name evidence="12" type="ORF">BJI69_20065</name>
</gene>
<feature type="domain" description="Cation/H+ exchanger transmembrane" evidence="11">
    <location>
        <begin position="11"/>
        <end position="395"/>
    </location>
</feature>
<keyword evidence="8" id="KW-0406">Ion transport</keyword>
<evidence type="ECO:0000256" key="7">
    <source>
        <dbReference type="ARBA" id="ARBA00023053"/>
    </source>
</evidence>
<keyword evidence="4" id="KW-1003">Cell membrane</keyword>
<dbReference type="PANTHER" id="PTHR10110">
    <property type="entry name" value="SODIUM/HYDROGEN EXCHANGER"/>
    <property type="match status" value="1"/>
</dbReference>
<evidence type="ECO:0000256" key="5">
    <source>
        <dbReference type="ARBA" id="ARBA00022692"/>
    </source>
</evidence>
<dbReference type="STRING" id="1440763.BJI69_20065"/>
<evidence type="ECO:0000256" key="8">
    <source>
        <dbReference type="ARBA" id="ARBA00023065"/>
    </source>
</evidence>